<accession>A0A7C2K0Y1</accession>
<comment type="caution">
    <text evidence="2">The sequence shown here is derived from an EMBL/GenBank/DDBJ whole genome shotgun (WGS) entry which is preliminary data.</text>
</comment>
<dbReference type="AlphaFoldDB" id="A0A7C2K0Y1"/>
<name>A0A7C2K0Y1_9PLAN</name>
<organism evidence="2">
    <name type="scientific">Schlesneria paludicola</name>
    <dbReference type="NCBI Taxonomy" id="360056"/>
    <lineage>
        <taxon>Bacteria</taxon>
        <taxon>Pseudomonadati</taxon>
        <taxon>Planctomycetota</taxon>
        <taxon>Planctomycetia</taxon>
        <taxon>Planctomycetales</taxon>
        <taxon>Planctomycetaceae</taxon>
        <taxon>Schlesneria</taxon>
    </lineage>
</organism>
<feature type="region of interest" description="Disordered" evidence="1">
    <location>
        <begin position="12"/>
        <end position="87"/>
    </location>
</feature>
<sequence>MLLWLLWEAESVGPSARPAPHTKCAANAGPDGEGRRHGTGHLDGHTAGDLLSGVSNNNSRPSAQNDGGQPRRSVLRPRTGRGAASPG</sequence>
<proteinExistence type="predicted"/>
<feature type="compositionally biased region" description="Basic and acidic residues" evidence="1">
    <location>
        <begin position="32"/>
        <end position="46"/>
    </location>
</feature>
<protein>
    <submittedName>
        <fullName evidence="2">Uncharacterized protein</fullName>
    </submittedName>
</protein>
<feature type="compositionally biased region" description="Polar residues" evidence="1">
    <location>
        <begin position="53"/>
        <end position="67"/>
    </location>
</feature>
<evidence type="ECO:0000313" key="2">
    <source>
        <dbReference type="EMBL" id="HEN16442.1"/>
    </source>
</evidence>
<reference evidence="2" key="1">
    <citation type="journal article" date="2020" name="mSystems">
        <title>Genome- and Community-Level Interaction Insights into Carbon Utilization and Element Cycling Functions of Hydrothermarchaeota in Hydrothermal Sediment.</title>
        <authorList>
            <person name="Zhou Z."/>
            <person name="Liu Y."/>
            <person name="Xu W."/>
            <person name="Pan J."/>
            <person name="Luo Z.H."/>
            <person name="Li M."/>
        </authorList>
    </citation>
    <scope>NUCLEOTIDE SEQUENCE [LARGE SCALE GENOMIC DNA]</scope>
    <source>
        <strain evidence="2">SpSt-339</strain>
    </source>
</reference>
<gene>
    <name evidence="2" type="ORF">ENQ76_13345</name>
</gene>
<evidence type="ECO:0000256" key="1">
    <source>
        <dbReference type="SAM" id="MobiDB-lite"/>
    </source>
</evidence>
<dbReference type="EMBL" id="DSOK01000367">
    <property type="protein sequence ID" value="HEN16442.1"/>
    <property type="molecule type" value="Genomic_DNA"/>
</dbReference>